<gene>
    <name evidence="1" type="ORF">AAP_06295</name>
</gene>
<evidence type="ECO:0000313" key="1">
    <source>
        <dbReference type="EMBL" id="KZZ86721.1"/>
    </source>
</evidence>
<dbReference type="VEuPathDB" id="FungiDB:AAP_06295"/>
<accession>A0A167UWZ6</accession>
<protein>
    <submittedName>
        <fullName evidence="1">Uncharacterized protein</fullName>
    </submittedName>
</protein>
<evidence type="ECO:0000313" key="2">
    <source>
        <dbReference type="Proteomes" id="UP000242877"/>
    </source>
</evidence>
<proteinExistence type="predicted"/>
<reference evidence="1 2" key="1">
    <citation type="journal article" date="2016" name="Genome Biol. Evol.">
        <title>Divergent and convergent evolution of fungal pathogenicity.</title>
        <authorList>
            <person name="Shang Y."/>
            <person name="Xiao G."/>
            <person name="Zheng P."/>
            <person name="Cen K."/>
            <person name="Zhan S."/>
            <person name="Wang C."/>
        </authorList>
    </citation>
    <scope>NUCLEOTIDE SEQUENCE [LARGE SCALE GENOMIC DNA]</scope>
    <source>
        <strain evidence="1 2">ARSEF 7405</strain>
    </source>
</reference>
<sequence>MAKIKEVETSSLVSLDVVKHRQDIEHTGWQPDCCWRKFNNGFPTLYDEVIEVELSDMMPQLDRHASKRFSATGKGARISTVLLIEMYAEDDKQQSWHYESSRIYRRSHTHDLKKIVTKYRPPLKGVPLVLRGAKSPSPLLTVEVKIARSQLPKKSGEARRRRSPVQKP</sequence>
<organism evidence="1 2">
    <name type="scientific">Ascosphaera apis ARSEF 7405</name>
    <dbReference type="NCBI Taxonomy" id="392613"/>
    <lineage>
        <taxon>Eukaryota</taxon>
        <taxon>Fungi</taxon>
        <taxon>Dikarya</taxon>
        <taxon>Ascomycota</taxon>
        <taxon>Pezizomycotina</taxon>
        <taxon>Eurotiomycetes</taxon>
        <taxon>Eurotiomycetidae</taxon>
        <taxon>Onygenales</taxon>
        <taxon>Ascosphaeraceae</taxon>
        <taxon>Ascosphaera</taxon>
    </lineage>
</organism>
<comment type="caution">
    <text evidence="1">The sequence shown here is derived from an EMBL/GenBank/DDBJ whole genome shotgun (WGS) entry which is preliminary data.</text>
</comment>
<keyword evidence="2" id="KW-1185">Reference proteome</keyword>
<dbReference type="EMBL" id="AZGZ01000050">
    <property type="protein sequence ID" value="KZZ86721.1"/>
    <property type="molecule type" value="Genomic_DNA"/>
</dbReference>
<dbReference type="Proteomes" id="UP000242877">
    <property type="component" value="Unassembled WGS sequence"/>
</dbReference>
<name>A0A167UWZ6_9EURO</name>
<dbReference type="AlphaFoldDB" id="A0A167UWZ6"/>